<evidence type="ECO:0000313" key="18">
    <source>
        <dbReference type="EMBL" id="VYS73494.1"/>
    </source>
</evidence>
<dbReference type="SUPFAM" id="SSF140990">
    <property type="entry name" value="FtsH protease domain-like"/>
    <property type="match status" value="1"/>
</dbReference>
<dbReference type="GO" id="GO:0030163">
    <property type="term" value="P:protein catabolic process"/>
    <property type="evidence" value="ECO:0007669"/>
    <property type="project" value="UniProtKB-UniRule"/>
</dbReference>
<dbReference type="Pfam" id="PF17862">
    <property type="entry name" value="AAA_lid_3"/>
    <property type="match status" value="1"/>
</dbReference>
<dbReference type="AlphaFoldDB" id="A0A6N2QY52"/>
<evidence type="ECO:0000256" key="4">
    <source>
        <dbReference type="ARBA" id="ARBA00022692"/>
    </source>
</evidence>
<dbReference type="GO" id="GO:0005524">
    <property type="term" value="F:ATP binding"/>
    <property type="evidence" value="ECO:0007669"/>
    <property type="project" value="UniProtKB-UniRule"/>
</dbReference>
<dbReference type="GO" id="GO:0004222">
    <property type="term" value="F:metalloendopeptidase activity"/>
    <property type="evidence" value="ECO:0007669"/>
    <property type="project" value="InterPro"/>
</dbReference>
<comment type="function">
    <text evidence="14">Acts as a processive, ATP-dependent zinc metallopeptidase for both cytoplasmic and membrane proteins. Plays a role in the quality control of integral membrane proteins.</text>
</comment>
<dbReference type="CDD" id="cd19501">
    <property type="entry name" value="RecA-like_FtsH"/>
    <property type="match status" value="1"/>
</dbReference>
<feature type="domain" description="AAA+ ATPase" evidence="17">
    <location>
        <begin position="329"/>
        <end position="468"/>
    </location>
</feature>
<dbReference type="InterPro" id="IPR037219">
    <property type="entry name" value="Peptidase_M41-like"/>
</dbReference>
<evidence type="ECO:0000256" key="1">
    <source>
        <dbReference type="ARBA" id="ARBA00004370"/>
    </source>
</evidence>
<keyword evidence="7 14" id="KW-0378">Hydrolase</keyword>
<feature type="compositionally biased region" description="Basic and acidic residues" evidence="16">
    <location>
        <begin position="805"/>
        <end position="814"/>
    </location>
</feature>
<evidence type="ECO:0000256" key="2">
    <source>
        <dbReference type="ARBA" id="ARBA00010044"/>
    </source>
</evidence>
<dbReference type="Pfam" id="PF01434">
    <property type="entry name" value="Peptidase_M41"/>
    <property type="match status" value="1"/>
</dbReference>
<evidence type="ECO:0000256" key="7">
    <source>
        <dbReference type="ARBA" id="ARBA00022801"/>
    </source>
</evidence>
<dbReference type="InterPro" id="IPR027417">
    <property type="entry name" value="P-loop_NTPase"/>
</dbReference>
<comment type="subcellular location">
    <subcellularLocation>
        <location evidence="14">Cell membrane</location>
        <topology evidence="14">Multi-pass membrane protein</topology>
        <orientation evidence="14">Cytoplasmic side</orientation>
    </subcellularLocation>
    <subcellularLocation>
        <location evidence="1">Membrane</location>
    </subcellularLocation>
</comment>
<dbReference type="InterPro" id="IPR003959">
    <property type="entry name" value="ATPase_AAA_core"/>
</dbReference>
<feature type="region of interest" description="Disordered" evidence="16">
    <location>
        <begin position="1"/>
        <end position="20"/>
    </location>
</feature>
<dbReference type="GO" id="GO:0006508">
    <property type="term" value="P:proteolysis"/>
    <property type="evidence" value="ECO:0007669"/>
    <property type="project" value="UniProtKB-KW"/>
</dbReference>
<dbReference type="GO" id="GO:0008270">
    <property type="term" value="F:zinc ion binding"/>
    <property type="evidence" value="ECO:0007669"/>
    <property type="project" value="UniProtKB-UniRule"/>
</dbReference>
<comment type="similarity">
    <text evidence="15">Belongs to the AAA ATPase family.</text>
</comment>
<dbReference type="InterPro" id="IPR000642">
    <property type="entry name" value="Peptidase_M41"/>
</dbReference>
<keyword evidence="6 14" id="KW-0547">Nucleotide-binding</keyword>
<evidence type="ECO:0000256" key="8">
    <source>
        <dbReference type="ARBA" id="ARBA00022833"/>
    </source>
</evidence>
<feature type="transmembrane region" description="Helical" evidence="14">
    <location>
        <begin position="26"/>
        <end position="45"/>
    </location>
</feature>
<dbReference type="GO" id="GO:0016887">
    <property type="term" value="F:ATP hydrolysis activity"/>
    <property type="evidence" value="ECO:0007669"/>
    <property type="project" value="UniProtKB-UniRule"/>
</dbReference>
<keyword evidence="3 14" id="KW-0645">Protease</keyword>
<proteinExistence type="inferred from homology"/>
<keyword evidence="9 14" id="KW-0067">ATP-binding</keyword>
<name>A0A6N2QY52_9BACT</name>
<dbReference type="PANTHER" id="PTHR23076">
    <property type="entry name" value="METALLOPROTEASE M41 FTSH"/>
    <property type="match status" value="1"/>
</dbReference>
<comment type="similarity">
    <text evidence="2 14">In the C-terminal section; belongs to the peptidase M41 family.</text>
</comment>
<dbReference type="RefSeq" id="WP_240454346.1">
    <property type="nucleotide sequence ID" value="NZ_CACRSS010000001.1"/>
</dbReference>
<feature type="transmembrane region" description="Helical" evidence="14">
    <location>
        <begin position="245"/>
        <end position="266"/>
    </location>
</feature>
<keyword evidence="12 14" id="KW-0472">Membrane</keyword>
<dbReference type="SMART" id="SM00382">
    <property type="entry name" value="AAA"/>
    <property type="match status" value="1"/>
</dbReference>
<dbReference type="PANTHER" id="PTHR23076:SF97">
    <property type="entry name" value="ATP-DEPENDENT ZINC METALLOPROTEASE YME1L1"/>
    <property type="match status" value="1"/>
</dbReference>
<evidence type="ECO:0000256" key="9">
    <source>
        <dbReference type="ARBA" id="ARBA00022840"/>
    </source>
</evidence>
<accession>A0A6N2QY52</accession>
<dbReference type="GO" id="GO:0004176">
    <property type="term" value="F:ATP-dependent peptidase activity"/>
    <property type="evidence" value="ECO:0007669"/>
    <property type="project" value="InterPro"/>
</dbReference>
<dbReference type="Gene3D" id="1.20.58.760">
    <property type="entry name" value="Peptidase M41"/>
    <property type="match status" value="1"/>
</dbReference>
<comment type="similarity">
    <text evidence="13 14">In the central section; belongs to the AAA ATPase family.</text>
</comment>
<feature type="compositionally biased region" description="Basic and acidic residues" evidence="16">
    <location>
        <begin position="771"/>
        <end position="791"/>
    </location>
</feature>
<feature type="binding site" evidence="14">
    <location>
        <begin position="337"/>
        <end position="344"/>
    </location>
    <ligand>
        <name>ATP</name>
        <dbReference type="ChEBI" id="CHEBI:30616"/>
    </ligand>
</feature>
<feature type="binding site" evidence="14">
    <location>
        <position position="563"/>
    </location>
    <ligand>
        <name>Zn(2+)</name>
        <dbReference type="ChEBI" id="CHEBI:29105"/>
        <note>catalytic</note>
    </ligand>
</feature>
<evidence type="ECO:0000256" key="11">
    <source>
        <dbReference type="ARBA" id="ARBA00023049"/>
    </source>
</evidence>
<keyword evidence="4 14" id="KW-0812">Transmembrane</keyword>
<dbReference type="FunFam" id="3.40.50.300:FF:000001">
    <property type="entry name" value="ATP-dependent zinc metalloprotease FtsH"/>
    <property type="match status" value="1"/>
</dbReference>
<evidence type="ECO:0000256" key="10">
    <source>
        <dbReference type="ARBA" id="ARBA00022989"/>
    </source>
</evidence>
<dbReference type="Pfam" id="PF00004">
    <property type="entry name" value="AAA"/>
    <property type="match status" value="1"/>
</dbReference>
<feature type="binding site" evidence="14">
    <location>
        <position position="559"/>
    </location>
    <ligand>
        <name>Zn(2+)</name>
        <dbReference type="ChEBI" id="CHEBI:29105"/>
        <note>catalytic</note>
    </ligand>
</feature>
<evidence type="ECO:0000256" key="16">
    <source>
        <dbReference type="SAM" id="MobiDB-lite"/>
    </source>
</evidence>
<dbReference type="InterPro" id="IPR003960">
    <property type="entry name" value="ATPase_AAA_CS"/>
</dbReference>
<keyword evidence="10 14" id="KW-1133">Transmembrane helix</keyword>
<dbReference type="SUPFAM" id="SSF52540">
    <property type="entry name" value="P-loop containing nucleoside triphosphate hydrolases"/>
    <property type="match status" value="1"/>
</dbReference>
<evidence type="ECO:0000256" key="13">
    <source>
        <dbReference type="ARBA" id="ARBA00061570"/>
    </source>
</evidence>
<dbReference type="FunFam" id="1.20.58.760:FF:000001">
    <property type="entry name" value="ATP-dependent zinc metalloprotease FtsH"/>
    <property type="match status" value="1"/>
</dbReference>
<evidence type="ECO:0000256" key="12">
    <source>
        <dbReference type="ARBA" id="ARBA00023136"/>
    </source>
</evidence>
<dbReference type="FunFam" id="1.10.8.60:FF:000001">
    <property type="entry name" value="ATP-dependent zinc metalloprotease FtsH"/>
    <property type="match status" value="1"/>
</dbReference>
<dbReference type="InterPro" id="IPR041569">
    <property type="entry name" value="AAA_lid_3"/>
</dbReference>
<evidence type="ECO:0000259" key="17">
    <source>
        <dbReference type="SMART" id="SM00382"/>
    </source>
</evidence>
<feature type="active site" evidence="14">
    <location>
        <position position="560"/>
    </location>
</feature>
<feature type="region of interest" description="Disordered" evidence="16">
    <location>
        <begin position="744"/>
        <end position="814"/>
    </location>
</feature>
<dbReference type="EMBL" id="CACRSS010000001">
    <property type="protein sequence ID" value="VYS73494.1"/>
    <property type="molecule type" value="Genomic_DNA"/>
</dbReference>
<evidence type="ECO:0000256" key="3">
    <source>
        <dbReference type="ARBA" id="ARBA00022670"/>
    </source>
</evidence>
<comment type="cofactor">
    <cofactor evidence="14">
        <name>Zn(2+)</name>
        <dbReference type="ChEBI" id="CHEBI:29105"/>
    </cofactor>
    <text evidence="14">Binds 1 zinc ion per subunit.</text>
</comment>
<keyword evidence="5 14" id="KW-0479">Metal-binding</keyword>
<dbReference type="Gene3D" id="1.10.8.60">
    <property type="match status" value="1"/>
</dbReference>
<keyword evidence="11 14" id="KW-0482">Metalloprotease</keyword>
<evidence type="ECO:0000256" key="6">
    <source>
        <dbReference type="ARBA" id="ARBA00022741"/>
    </source>
</evidence>
<dbReference type="NCBIfam" id="TIGR01241">
    <property type="entry name" value="FtsH_fam"/>
    <property type="match status" value="1"/>
</dbReference>
<dbReference type="HAMAP" id="MF_01458">
    <property type="entry name" value="FtsH"/>
    <property type="match status" value="1"/>
</dbReference>
<feature type="binding site" evidence="14">
    <location>
        <position position="635"/>
    </location>
    <ligand>
        <name>Zn(2+)</name>
        <dbReference type="ChEBI" id="CHEBI:29105"/>
        <note>catalytic</note>
    </ligand>
</feature>
<dbReference type="PROSITE" id="PS00674">
    <property type="entry name" value="AAA"/>
    <property type="match status" value="1"/>
</dbReference>
<evidence type="ECO:0000256" key="14">
    <source>
        <dbReference type="HAMAP-Rule" id="MF_01458"/>
    </source>
</evidence>
<dbReference type="Gene3D" id="3.40.50.300">
    <property type="entry name" value="P-loop containing nucleotide triphosphate hydrolases"/>
    <property type="match status" value="1"/>
</dbReference>
<keyword evidence="8 14" id="KW-0862">Zinc</keyword>
<evidence type="ECO:0000256" key="5">
    <source>
        <dbReference type="ARBA" id="ARBA00022723"/>
    </source>
</evidence>
<sequence>MSDRMPPSPPRPPKFPGSGKPESPNWGVWVMVLLIAGVLAFGFFTPESFGLGPRKENLESFEAQYKAGRVVLNDPKAPVEVVLSENGSEGVIHALVYKKDIQPKVEMKPFVLSYSMSLPDRDKPLLNELSGYRMVESPYRTEAGKNVSIIPEEAQKLSVPEFNRLALEGRIAGGNEGLLLAEDGNQNVLVGQIVTRIWPAATGDASVDKQRFERVEVPFTLEFQGDRVKQLLGPDTKFKRESGSWGGILLNLLPIVLILVILFFMFRAQSGGARGAMSFGKSRARLIAPDKNKVTFKDVAGISEAKEEVWELVEFLRNPEKFRDLGATIPRGVLMVGSPGTGKTLLARAIAGESNASFYSISGSDFVEMFVGVGASRVRDMFEQAKRTAPSLIFIDEIDAVGRQRGYGMGGGNDEREQTLNALLVEMDGFENNSNVIVIAATNRADILDPALLRPGRFDRQVVVNLPDVRGREQILQVHARKVKMAPGVGFARIARGTAGFSGAQLANLINEAALLAARKGLKEITEAELEEARDKVSWGRERRSLAINERGRRITAVHEAGHAICLLKTPHSEPLHRVTIVPRGGALGMTMWLPSDDKMHQLRSEMLDQLVVAMGGRCAEQIVFGDVTSGATGDIKSATSLARRMVCEFGMSEKLGLIEYGEHQGEVYIARDLGTRSRNYSESTAELIDSEVRFLVDSAYERAMTILTENRDKLDMLTEALMEFETLEGSQVMDILEYGEMKNPPAKVIPPPMPSEVEEQPGKGDSGSSVKKDAEEDRTKDAEERKKESGQTEQDPFSYNPVEEYGKDGEEKK</sequence>
<feature type="compositionally biased region" description="Pro residues" evidence="16">
    <location>
        <begin position="1"/>
        <end position="15"/>
    </location>
</feature>
<reference evidence="18" key="1">
    <citation type="submission" date="2019-11" db="EMBL/GenBank/DDBJ databases">
        <authorList>
            <person name="Feng L."/>
        </authorList>
    </citation>
    <scope>NUCLEOTIDE SEQUENCE</scope>
    <source>
        <strain evidence="18">AMuciniphilaLFYP55</strain>
    </source>
</reference>
<comment type="subunit">
    <text evidence="14">Homohexamer.</text>
</comment>
<dbReference type="EC" id="3.4.24.-" evidence="14"/>
<keyword evidence="14" id="KW-1003">Cell membrane</keyword>
<dbReference type="GO" id="GO:0005886">
    <property type="term" value="C:plasma membrane"/>
    <property type="evidence" value="ECO:0007669"/>
    <property type="project" value="UniProtKB-SubCell"/>
</dbReference>
<gene>
    <name evidence="14 18" type="primary">ftsH</name>
    <name evidence="18" type="ORF">AMLFYP55_00083</name>
</gene>
<protein>
    <recommendedName>
        <fullName evidence="14">ATP-dependent zinc metalloprotease FtsH</fullName>
        <ecNumber evidence="14">3.4.24.-</ecNumber>
    </recommendedName>
</protein>
<evidence type="ECO:0000256" key="15">
    <source>
        <dbReference type="RuleBase" id="RU003651"/>
    </source>
</evidence>
<organism evidence="18">
    <name type="scientific">Akkermansia muciniphila</name>
    <dbReference type="NCBI Taxonomy" id="239935"/>
    <lineage>
        <taxon>Bacteria</taxon>
        <taxon>Pseudomonadati</taxon>
        <taxon>Verrucomicrobiota</taxon>
        <taxon>Verrucomicrobiia</taxon>
        <taxon>Verrucomicrobiales</taxon>
        <taxon>Akkermansiaceae</taxon>
        <taxon>Akkermansia</taxon>
    </lineage>
</organism>
<dbReference type="InterPro" id="IPR005936">
    <property type="entry name" value="FtsH"/>
</dbReference>
<dbReference type="InterPro" id="IPR003593">
    <property type="entry name" value="AAA+_ATPase"/>
</dbReference>